<dbReference type="eggNOG" id="ENOG502QT2C">
    <property type="taxonomic scope" value="Eukaryota"/>
</dbReference>
<evidence type="ECO:0000256" key="1">
    <source>
        <dbReference type="SAM" id="Coils"/>
    </source>
</evidence>
<dbReference type="RefSeq" id="XP_010702782.1">
    <property type="nucleotide sequence ID" value="XM_010704480.1"/>
</dbReference>
<evidence type="ECO:0000313" key="4">
    <source>
        <dbReference type="Proteomes" id="UP000063063"/>
    </source>
</evidence>
<name>A0A088SJI8_LEIPA</name>
<proteinExistence type="predicted"/>
<gene>
    <name evidence="3" type="ORF">LPMP_343590</name>
</gene>
<sequence length="440" mass="50425">MEIATMDPVAQRELQRMTQAIEQYAARLDSLGTELETVEQQNRNDDVSHQIQQYNKAAVAPQDIAAEDAMDNIVRMENQLKIVRRRNQLLARENAMQEKLLRDRANKLASSKKELDTVMTITGWYGGKRDVQFSQIERERADIHDMALVEASLRSEIKSSKATIAKLEKVVLALSAKILENEERRTEYMQLRNDCRVREKECSEMQAKAQRMATDNQKLQLVVRTESESTLVDRSVACMESDREFLSDAVQDMKMACRRQDNVIKAQIAREQQLQRRLNTVTKSLNEMRLAREFERNVAKSALVPSASREEPEDVAAVLPQAECIPVDTFRLLYKNNEMMRTSVARKNMLVLEKESVVQSMETKMAQYIGKHNEFVLLDDSMQMSGETAVRAAKRNFDAEENNLTRQIEDLRALNSEMRATLSKTAPPTHIRKPASNLSK</sequence>
<dbReference type="GeneID" id="22578864"/>
<reference evidence="3 4" key="1">
    <citation type="journal article" date="2015" name="Sci. Rep.">
        <title>The genome of Leishmania panamensis: insights into genomics of the L. (Viannia) subgenus.</title>
        <authorList>
            <person name="Llanes A."/>
            <person name="Restrepo C.M."/>
            <person name="Vecchio G.D."/>
            <person name="Anguizola F.J."/>
            <person name="Lleonart R."/>
        </authorList>
    </citation>
    <scope>NUCLEOTIDE SEQUENCE [LARGE SCALE GENOMIC DNA]</scope>
    <source>
        <strain evidence="3 4">MHOM/PA/94/PSC-1</strain>
    </source>
</reference>
<dbReference type="VEuPathDB" id="TriTrypDB:LPMP_343590"/>
<keyword evidence="4" id="KW-1185">Reference proteome</keyword>
<dbReference type="OrthoDB" id="270350at2759"/>
<evidence type="ECO:0000256" key="2">
    <source>
        <dbReference type="SAM" id="MobiDB-lite"/>
    </source>
</evidence>
<dbReference type="AlphaFoldDB" id="A0A088SJI8"/>
<dbReference type="KEGG" id="lpan:LPMP_343590"/>
<protein>
    <submittedName>
        <fullName evidence="3">Uncharacterized protein</fullName>
    </submittedName>
</protein>
<keyword evidence="1" id="KW-0175">Coiled coil</keyword>
<feature type="coiled-coil region" evidence="1">
    <location>
        <begin position="14"/>
        <end position="41"/>
    </location>
</feature>
<accession>A0A088SJI8</accession>
<evidence type="ECO:0000313" key="3">
    <source>
        <dbReference type="EMBL" id="AIO01982.1"/>
    </source>
</evidence>
<feature type="coiled-coil region" evidence="1">
    <location>
        <begin position="66"/>
        <end position="93"/>
    </location>
</feature>
<organism evidence="3 4">
    <name type="scientific">Leishmania panamensis</name>
    <dbReference type="NCBI Taxonomy" id="5679"/>
    <lineage>
        <taxon>Eukaryota</taxon>
        <taxon>Discoba</taxon>
        <taxon>Euglenozoa</taxon>
        <taxon>Kinetoplastea</taxon>
        <taxon>Metakinetoplastina</taxon>
        <taxon>Trypanosomatida</taxon>
        <taxon>Trypanosomatidae</taxon>
        <taxon>Leishmaniinae</taxon>
        <taxon>Leishmania</taxon>
        <taxon>Leishmania guyanensis species complex</taxon>
    </lineage>
</organism>
<dbReference type="VEuPathDB" id="TriTrypDB:LPAL13_340043400"/>
<feature type="region of interest" description="Disordered" evidence="2">
    <location>
        <begin position="420"/>
        <end position="440"/>
    </location>
</feature>
<dbReference type="Proteomes" id="UP000063063">
    <property type="component" value="Chromosome 34"/>
</dbReference>
<dbReference type="EMBL" id="CP009403">
    <property type="protein sequence ID" value="AIO01982.1"/>
    <property type="molecule type" value="Genomic_DNA"/>
</dbReference>